<protein>
    <submittedName>
        <fullName evidence="1">Alpha/beta fold hydrolase</fullName>
    </submittedName>
</protein>
<dbReference type="Gene3D" id="3.40.50.1820">
    <property type="entry name" value="alpha/beta hydrolase"/>
    <property type="match status" value="1"/>
</dbReference>
<accession>A0ABW4HU54</accession>
<keyword evidence="1" id="KW-0378">Hydrolase</keyword>
<dbReference type="GO" id="GO:0016787">
    <property type="term" value="F:hydrolase activity"/>
    <property type="evidence" value="ECO:0007669"/>
    <property type="project" value="UniProtKB-KW"/>
</dbReference>
<organism evidence="1 2">
    <name type="scientific">Oceanobacillus luteolus</name>
    <dbReference type="NCBI Taxonomy" id="1274358"/>
    <lineage>
        <taxon>Bacteria</taxon>
        <taxon>Bacillati</taxon>
        <taxon>Bacillota</taxon>
        <taxon>Bacilli</taxon>
        <taxon>Bacillales</taxon>
        <taxon>Bacillaceae</taxon>
        <taxon>Oceanobacillus</taxon>
    </lineage>
</organism>
<comment type="caution">
    <text evidence="1">The sequence shown here is derived from an EMBL/GenBank/DDBJ whole genome shotgun (WGS) entry which is preliminary data.</text>
</comment>
<keyword evidence="2" id="KW-1185">Reference proteome</keyword>
<name>A0ABW4HU54_9BACI</name>
<evidence type="ECO:0000313" key="1">
    <source>
        <dbReference type="EMBL" id="MFD1608766.1"/>
    </source>
</evidence>
<dbReference type="RefSeq" id="WP_251517338.1">
    <property type="nucleotide sequence ID" value="NZ_JAMBON010000055.1"/>
</dbReference>
<dbReference type="InterPro" id="IPR029058">
    <property type="entry name" value="AB_hydrolase_fold"/>
</dbReference>
<gene>
    <name evidence="1" type="ORF">ACFSBH_14165</name>
</gene>
<dbReference type="EMBL" id="JBHUDE010000132">
    <property type="protein sequence ID" value="MFD1608766.1"/>
    <property type="molecule type" value="Genomic_DNA"/>
</dbReference>
<dbReference type="SUPFAM" id="SSF53474">
    <property type="entry name" value="alpha/beta-Hydrolases"/>
    <property type="match status" value="1"/>
</dbReference>
<proteinExistence type="predicted"/>
<reference evidence="2" key="1">
    <citation type="journal article" date="2019" name="Int. J. Syst. Evol. Microbiol.">
        <title>The Global Catalogue of Microorganisms (GCM) 10K type strain sequencing project: providing services to taxonomists for standard genome sequencing and annotation.</title>
        <authorList>
            <consortium name="The Broad Institute Genomics Platform"/>
            <consortium name="The Broad Institute Genome Sequencing Center for Infectious Disease"/>
            <person name="Wu L."/>
            <person name="Ma J."/>
        </authorList>
    </citation>
    <scope>NUCLEOTIDE SEQUENCE [LARGE SCALE GENOMIC DNA]</scope>
    <source>
        <strain evidence="2">CGMCC 1.12376</strain>
    </source>
</reference>
<dbReference type="Proteomes" id="UP001597221">
    <property type="component" value="Unassembled WGS sequence"/>
</dbReference>
<evidence type="ECO:0000313" key="2">
    <source>
        <dbReference type="Proteomes" id="UP001597221"/>
    </source>
</evidence>
<sequence>MYCPESPLNKRVLEILEILKTSNDREERRNAGVEWSNMSLYRPEKRNEYFQKPSSGKTNGKRLDYYSYTELPTFDIVDQLKHITVPVFVYSGVHDAQCPIVFSEEIHSNLHNSVLYKFSYSNHSPFLEERETFDEMVAPFQSIQPNATLDLIRGELT</sequence>